<evidence type="ECO:0000313" key="2">
    <source>
        <dbReference type="Proteomes" id="UP001213799"/>
    </source>
</evidence>
<reference evidence="1" key="1">
    <citation type="journal article" date="2023" name="IMA Fungus">
        <title>Comparative genomic study of the Penicillium genus elucidates a diverse pangenome and 15 lateral gene transfer events.</title>
        <authorList>
            <person name="Petersen C."/>
            <person name="Sorensen T."/>
            <person name="Nielsen M.R."/>
            <person name="Sondergaard T.E."/>
            <person name="Sorensen J.L."/>
            <person name="Fitzpatrick D.A."/>
            <person name="Frisvad J.C."/>
            <person name="Nielsen K.L."/>
        </authorList>
    </citation>
    <scope>NUCLEOTIDE SEQUENCE</scope>
    <source>
        <strain evidence="1">IBT 12815</strain>
    </source>
</reference>
<dbReference type="RefSeq" id="XP_056748843.1">
    <property type="nucleotide sequence ID" value="XM_056900175.1"/>
</dbReference>
<dbReference type="Gene3D" id="2.60.120.1390">
    <property type="match status" value="1"/>
</dbReference>
<name>A0AAD6GWA7_9EURO</name>
<dbReference type="AlphaFoldDB" id="A0AAD6GWA7"/>
<gene>
    <name evidence="1" type="ORF">N7537_009121</name>
</gene>
<dbReference type="EMBL" id="JAQJAE010000005">
    <property type="protein sequence ID" value="KAJ5592217.1"/>
    <property type="molecule type" value="Genomic_DNA"/>
</dbReference>
<dbReference type="Proteomes" id="UP001213799">
    <property type="component" value="Unassembled WGS sequence"/>
</dbReference>
<keyword evidence="2" id="KW-1185">Reference proteome</keyword>
<proteinExistence type="predicted"/>
<dbReference type="GeneID" id="81590417"/>
<evidence type="ECO:0000313" key="1">
    <source>
        <dbReference type="EMBL" id="KAJ5592217.1"/>
    </source>
</evidence>
<accession>A0AAD6GWA7</accession>
<organism evidence="1 2">
    <name type="scientific">Penicillium hordei</name>
    <dbReference type="NCBI Taxonomy" id="40994"/>
    <lineage>
        <taxon>Eukaryota</taxon>
        <taxon>Fungi</taxon>
        <taxon>Dikarya</taxon>
        <taxon>Ascomycota</taxon>
        <taxon>Pezizomycotina</taxon>
        <taxon>Eurotiomycetes</taxon>
        <taxon>Eurotiomycetidae</taxon>
        <taxon>Eurotiales</taxon>
        <taxon>Aspergillaceae</taxon>
        <taxon>Penicillium</taxon>
    </lineage>
</organism>
<comment type="caution">
    <text evidence="1">The sequence shown here is derived from an EMBL/GenBank/DDBJ whole genome shotgun (WGS) entry which is preliminary data.</text>
</comment>
<reference evidence="1" key="2">
    <citation type="submission" date="2023-01" db="EMBL/GenBank/DDBJ databases">
        <authorList>
            <person name="Petersen C."/>
        </authorList>
    </citation>
    <scope>NUCLEOTIDE SEQUENCE</scope>
    <source>
        <strain evidence="1">IBT 12815</strain>
    </source>
</reference>
<protein>
    <submittedName>
        <fullName evidence="1">Uncharacterized protein</fullName>
    </submittedName>
</protein>
<sequence length="111" mass="12531">MSYPCRNHLLGDFNKRSLAVRVSPVGTPKASTKMPSSCCPATLPLLLNSRAPVQSHIYGLSEKQFGGAAAFNIYLTMSFNKRAWIEIENQDDEAYMQDFCVNYELYLRKTC</sequence>